<organism evidence="4 5">
    <name type="scientific">Methylosinus sporium</name>
    <dbReference type="NCBI Taxonomy" id="428"/>
    <lineage>
        <taxon>Bacteria</taxon>
        <taxon>Pseudomonadati</taxon>
        <taxon>Pseudomonadota</taxon>
        <taxon>Alphaproteobacteria</taxon>
        <taxon>Hyphomicrobiales</taxon>
        <taxon>Methylocystaceae</taxon>
        <taxon>Methylosinus</taxon>
    </lineage>
</organism>
<dbReference type="EC" id="6.6.1.2" evidence="1"/>
<dbReference type="PIRSF" id="PIRSF031715">
    <property type="entry name" value="Cob_chel_CobT"/>
    <property type="match status" value="1"/>
</dbReference>
<dbReference type="OrthoDB" id="9764783at2"/>
<dbReference type="AlphaFoldDB" id="A0A2U1SR90"/>
<dbReference type="InterPro" id="IPR051928">
    <property type="entry name" value="NorD/CobT"/>
</dbReference>
<dbReference type="PANTHER" id="PTHR41248">
    <property type="entry name" value="NORD PROTEIN"/>
    <property type="match status" value="1"/>
</dbReference>
<feature type="region of interest" description="Disordered" evidence="2">
    <location>
        <begin position="220"/>
        <end position="312"/>
    </location>
</feature>
<dbReference type="InterPro" id="IPR025861">
    <property type="entry name" value="CobT_VWA_dom"/>
</dbReference>
<reference evidence="4 5" key="1">
    <citation type="journal article" date="2018" name="Appl. Microbiol. Biotechnol.">
        <title>Co-cultivation of the strictly anaerobic methanogen Methanosarcina barkeri with aerobic methanotrophs in an oxygen-limited membrane bioreactor.</title>
        <authorList>
            <person name="In 't Zandt M.H."/>
            <person name="van den Bosch T.J.M."/>
            <person name="Rijkers R."/>
            <person name="van Kessel M.A.H.J."/>
            <person name="Jetten M.S.M."/>
            <person name="Welte C.U."/>
        </authorList>
    </citation>
    <scope>NUCLEOTIDE SEQUENCE [LARGE SCALE GENOMIC DNA]</scope>
    <source>
        <strain evidence="4 5">DSM 17706</strain>
    </source>
</reference>
<feature type="region of interest" description="Disordered" evidence="2">
    <location>
        <begin position="619"/>
        <end position="641"/>
    </location>
</feature>
<dbReference type="PANTHER" id="PTHR41248:SF1">
    <property type="entry name" value="NORD PROTEIN"/>
    <property type="match status" value="1"/>
</dbReference>
<dbReference type="CDD" id="cd01454">
    <property type="entry name" value="vWA_norD_type"/>
    <property type="match status" value="1"/>
</dbReference>
<feature type="compositionally biased region" description="Acidic residues" evidence="2">
    <location>
        <begin position="241"/>
        <end position="250"/>
    </location>
</feature>
<dbReference type="SUPFAM" id="SSF53300">
    <property type="entry name" value="vWA-like"/>
    <property type="match status" value="1"/>
</dbReference>
<dbReference type="GO" id="GO:0009236">
    <property type="term" value="P:cobalamin biosynthetic process"/>
    <property type="evidence" value="ECO:0007669"/>
    <property type="project" value="UniProtKB-UniRule"/>
</dbReference>
<evidence type="ECO:0000313" key="5">
    <source>
        <dbReference type="Proteomes" id="UP000245137"/>
    </source>
</evidence>
<name>A0A2U1SR90_METSR</name>
<gene>
    <name evidence="4" type="primary">cobT</name>
    <name evidence="4" type="ORF">C5689_09350</name>
</gene>
<protein>
    <recommendedName>
        <fullName evidence="1">Cobaltochelatase subunit CobT</fullName>
        <ecNumber evidence="1">6.6.1.2</ecNumber>
    </recommendedName>
</protein>
<evidence type="ECO:0000259" key="3">
    <source>
        <dbReference type="PROSITE" id="PS50234"/>
    </source>
</evidence>
<dbReference type="Gene3D" id="3.40.50.410">
    <property type="entry name" value="von Willebrand factor, type A domain"/>
    <property type="match status" value="1"/>
</dbReference>
<feature type="compositionally biased region" description="Acidic residues" evidence="2">
    <location>
        <begin position="275"/>
        <end position="296"/>
    </location>
</feature>
<dbReference type="SMART" id="SM00327">
    <property type="entry name" value="VWA"/>
    <property type="match status" value="1"/>
</dbReference>
<feature type="compositionally biased region" description="Acidic residues" evidence="2">
    <location>
        <begin position="220"/>
        <end position="234"/>
    </location>
</feature>
<dbReference type="EMBL" id="PUIV01000011">
    <property type="protein sequence ID" value="PWB94131.1"/>
    <property type="molecule type" value="Genomic_DNA"/>
</dbReference>
<evidence type="ECO:0000256" key="1">
    <source>
        <dbReference type="NCBIfam" id="TIGR01651"/>
    </source>
</evidence>
<accession>A0A2U1SR90</accession>
<dbReference type="NCBIfam" id="TIGR01651">
    <property type="entry name" value="CobT"/>
    <property type="match status" value="1"/>
</dbReference>
<keyword evidence="5" id="KW-1185">Reference proteome</keyword>
<dbReference type="PROSITE" id="PS50234">
    <property type="entry name" value="VWFA"/>
    <property type="match status" value="1"/>
</dbReference>
<dbReference type="Proteomes" id="UP000245137">
    <property type="component" value="Unassembled WGS sequence"/>
</dbReference>
<feature type="domain" description="VWFA" evidence="3">
    <location>
        <begin position="412"/>
        <end position="603"/>
    </location>
</feature>
<dbReference type="Pfam" id="PF06213">
    <property type="entry name" value="CobT"/>
    <property type="match status" value="1"/>
</dbReference>
<sequence>MSSNRKAATPKEAPQEPFKRAVAGAMRAMAKRSELEVSFSPERAMLLGGDDKAKARLPEPPRKLTAHDAAIVRGHADSIALRLACHDEAIHRRAQPQSPDARAAFDALEQARFESIGSRRMDGVAANIGAMLDDRFQRARFSEIETREDAPLEDALALIARERLTGIAPPPHGQKVVDLWRPWIEERAGEDLDRLSSALENQRGFAQLAHRLLASLELEGESAGGEEDAEEPSEDQPQNPDEAEGEETEEEKQSGSSEMDTASASEEALEKGESEAAEILDSEMLEEIESGDVDEAMETRRPQVSSADRSGGEYRAYTTRYDETVKAEDLCDAEELDRLRSYLDKQLSHLSSVVGRLANRLQRRLMAQQNRAWEFDLEEGMLDPARLPRVVIDPQQPLSFKREKDTNFRDTVVTLLLDNSGSMRGRPITVAATCADILARTLERCGVKVEILGFTTKAWKGGQSRETWIADGKPPNPGRLNDIRHIVYKAADAPWRRARRNLGLMMREGLLKENIDGEALDWAHRRLMARQEQRRILMMISDGAPVDDSTLSVNPGNYLERHLRHVIQEIETKSPVELIAIGIGHDVTRYYRRAVTIVDAEELGGAMTEKLAELFSENAAPAPARAPQRAAPRPRVLAAAP</sequence>
<dbReference type="Pfam" id="PF11775">
    <property type="entry name" value="CobT_C"/>
    <property type="match status" value="1"/>
</dbReference>
<proteinExistence type="predicted"/>
<comment type="caution">
    <text evidence="4">The sequence shown here is derived from an EMBL/GenBank/DDBJ whole genome shotgun (WGS) entry which is preliminary data.</text>
</comment>
<dbReference type="InterPro" id="IPR006538">
    <property type="entry name" value="CobT"/>
</dbReference>
<dbReference type="InterPro" id="IPR002035">
    <property type="entry name" value="VWF_A"/>
</dbReference>
<evidence type="ECO:0000256" key="2">
    <source>
        <dbReference type="SAM" id="MobiDB-lite"/>
    </source>
</evidence>
<evidence type="ECO:0000313" key="4">
    <source>
        <dbReference type="EMBL" id="PWB94131.1"/>
    </source>
</evidence>
<dbReference type="InterPro" id="IPR036465">
    <property type="entry name" value="vWFA_dom_sf"/>
</dbReference>
<dbReference type="RefSeq" id="WP_108917011.1">
    <property type="nucleotide sequence ID" value="NZ_BGJY01000001.1"/>
</dbReference>
<dbReference type="GO" id="GO:0051116">
    <property type="term" value="F:cobaltochelatase activity"/>
    <property type="evidence" value="ECO:0007669"/>
    <property type="project" value="UniProtKB-UniRule"/>
</dbReference>